<evidence type="ECO:0000256" key="4">
    <source>
        <dbReference type="ARBA" id="ARBA00023033"/>
    </source>
</evidence>
<name>A0A495JI15_9ACTN</name>
<keyword evidence="7" id="KW-1185">Reference proteome</keyword>
<evidence type="ECO:0000259" key="5">
    <source>
        <dbReference type="Pfam" id="PF00296"/>
    </source>
</evidence>
<dbReference type="PANTHER" id="PTHR42847:SF4">
    <property type="entry name" value="ALKANESULFONATE MONOOXYGENASE-RELATED"/>
    <property type="match status" value="1"/>
</dbReference>
<keyword evidence="2" id="KW-0288">FMN</keyword>
<sequence length="337" mass="36425">MGATVAAKTGRRSHRSAYSLAMPPLPFRFTASMPPLNRPVPQWRDEIRRIEQLGFSSVSVSDHFTGGWAMDPLVAMTVAAEATTRLRVLGMVFCNDFRHPVLLHKSMANLDVFSGGRVEVGLGAGWLRDDHDAAGLPFDPAGVRVDRLAEAIEVVTGLFGDKPVTFTGQHYQLTELDGLPKPVQRPRPPLLVGGGSRRVLELAGRTADIVGVNPRLAPDVDPLAAVAEMSPERMDRKVAWARDAALAAGRDPGALEFQLRMFDVRVNHRGVEHRSTSSHAALADPAALAASPSVLHGEVEECVEKLLALRERYGINYLHLGGNLEAAAPIVARLAGR</sequence>
<dbReference type="Pfam" id="PF00296">
    <property type="entry name" value="Bac_luciferase"/>
    <property type="match status" value="1"/>
</dbReference>
<reference evidence="6 7" key="1">
    <citation type="submission" date="2018-10" db="EMBL/GenBank/DDBJ databases">
        <title>Sequencing the genomes of 1000 actinobacteria strains.</title>
        <authorList>
            <person name="Klenk H.-P."/>
        </authorList>
    </citation>
    <scope>NUCLEOTIDE SEQUENCE [LARGE SCALE GENOMIC DNA]</scope>
    <source>
        <strain evidence="6 7">DSM 45175</strain>
    </source>
</reference>
<evidence type="ECO:0000256" key="2">
    <source>
        <dbReference type="ARBA" id="ARBA00022643"/>
    </source>
</evidence>
<organism evidence="6 7">
    <name type="scientific">Micromonospora pisi</name>
    <dbReference type="NCBI Taxonomy" id="589240"/>
    <lineage>
        <taxon>Bacteria</taxon>
        <taxon>Bacillati</taxon>
        <taxon>Actinomycetota</taxon>
        <taxon>Actinomycetes</taxon>
        <taxon>Micromonosporales</taxon>
        <taxon>Micromonosporaceae</taxon>
        <taxon>Micromonospora</taxon>
    </lineage>
</organism>
<dbReference type="InterPro" id="IPR019923">
    <property type="entry name" value="Lucif-like_OxRdtase_MSMEG_2516"/>
</dbReference>
<keyword evidence="4" id="KW-0503">Monooxygenase</keyword>
<dbReference type="InterPro" id="IPR011251">
    <property type="entry name" value="Luciferase-like_dom"/>
</dbReference>
<keyword evidence="3" id="KW-0560">Oxidoreductase</keyword>
<evidence type="ECO:0000256" key="1">
    <source>
        <dbReference type="ARBA" id="ARBA00022630"/>
    </source>
</evidence>
<keyword evidence="1" id="KW-0285">Flavoprotein</keyword>
<dbReference type="EMBL" id="RBKT01000001">
    <property type="protein sequence ID" value="RKR88034.1"/>
    <property type="molecule type" value="Genomic_DNA"/>
</dbReference>
<evidence type="ECO:0000313" key="6">
    <source>
        <dbReference type="EMBL" id="RKR88034.1"/>
    </source>
</evidence>
<dbReference type="GO" id="GO:0008726">
    <property type="term" value="F:alkanesulfonate monooxygenase activity"/>
    <property type="evidence" value="ECO:0007669"/>
    <property type="project" value="TreeGrafter"/>
</dbReference>
<evidence type="ECO:0000256" key="3">
    <source>
        <dbReference type="ARBA" id="ARBA00023002"/>
    </source>
</evidence>
<dbReference type="SUPFAM" id="SSF51679">
    <property type="entry name" value="Bacterial luciferase-like"/>
    <property type="match status" value="1"/>
</dbReference>
<dbReference type="AlphaFoldDB" id="A0A495JI15"/>
<dbReference type="GO" id="GO:0046306">
    <property type="term" value="P:alkanesulfonate catabolic process"/>
    <property type="evidence" value="ECO:0007669"/>
    <property type="project" value="TreeGrafter"/>
</dbReference>
<dbReference type="PANTHER" id="PTHR42847">
    <property type="entry name" value="ALKANESULFONATE MONOOXYGENASE"/>
    <property type="match status" value="1"/>
</dbReference>
<dbReference type="InterPro" id="IPR036661">
    <property type="entry name" value="Luciferase-like_sf"/>
</dbReference>
<protein>
    <submittedName>
        <fullName evidence="6">Putative F420-dependent oxidoreductase</fullName>
    </submittedName>
</protein>
<proteinExistence type="predicted"/>
<dbReference type="Proteomes" id="UP000277671">
    <property type="component" value="Unassembled WGS sequence"/>
</dbReference>
<dbReference type="Gene3D" id="3.20.20.30">
    <property type="entry name" value="Luciferase-like domain"/>
    <property type="match status" value="1"/>
</dbReference>
<dbReference type="NCBIfam" id="TIGR03621">
    <property type="entry name" value="F420_MSMEG_2516"/>
    <property type="match status" value="1"/>
</dbReference>
<evidence type="ECO:0000313" key="7">
    <source>
        <dbReference type="Proteomes" id="UP000277671"/>
    </source>
</evidence>
<dbReference type="InterPro" id="IPR050172">
    <property type="entry name" value="SsuD_RutA_monooxygenase"/>
</dbReference>
<accession>A0A495JI15</accession>
<gene>
    <name evidence="6" type="ORF">BDK92_2338</name>
</gene>
<feature type="domain" description="Luciferase-like" evidence="5">
    <location>
        <begin position="41"/>
        <end position="312"/>
    </location>
</feature>
<comment type="caution">
    <text evidence="6">The sequence shown here is derived from an EMBL/GenBank/DDBJ whole genome shotgun (WGS) entry which is preliminary data.</text>
</comment>